<dbReference type="Proteomes" id="UP001596174">
    <property type="component" value="Unassembled WGS sequence"/>
</dbReference>
<keyword evidence="4" id="KW-1185">Reference proteome</keyword>
<sequence length="117" mass="11895">MSTTLPLTQQPVVLAGSLQNLGDHFIGMLAGWAQPALYALGAVIVVVTMIRRFSLKAGIGAVLALALIIGIYKSRDSLGAMFSNEIQSAANGAATAPALVHTGPAPSQTGPGAWPGE</sequence>
<feature type="transmembrane region" description="Helical" evidence="2">
    <location>
        <begin position="53"/>
        <end position="72"/>
    </location>
</feature>
<evidence type="ECO:0000256" key="2">
    <source>
        <dbReference type="SAM" id="Phobius"/>
    </source>
</evidence>
<proteinExistence type="predicted"/>
<reference evidence="4" key="1">
    <citation type="journal article" date="2019" name="Int. J. Syst. Evol. Microbiol.">
        <title>The Global Catalogue of Microorganisms (GCM) 10K type strain sequencing project: providing services to taxonomists for standard genome sequencing and annotation.</title>
        <authorList>
            <consortium name="The Broad Institute Genomics Platform"/>
            <consortium name="The Broad Institute Genome Sequencing Center for Infectious Disease"/>
            <person name="Wu L."/>
            <person name="Ma J."/>
        </authorList>
    </citation>
    <scope>NUCLEOTIDE SEQUENCE [LARGE SCALE GENOMIC DNA]</scope>
    <source>
        <strain evidence="4">JCM 4816</strain>
    </source>
</reference>
<dbReference type="RefSeq" id="WP_380579737.1">
    <property type="nucleotide sequence ID" value="NZ_JBHSQJ010000011.1"/>
</dbReference>
<keyword evidence="2" id="KW-1133">Transmembrane helix</keyword>
<evidence type="ECO:0000256" key="1">
    <source>
        <dbReference type="SAM" id="MobiDB-lite"/>
    </source>
</evidence>
<feature type="region of interest" description="Disordered" evidence="1">
    <location>
        <begin position="98"/>
        <end position="117"/>
    </location>
</feature>
<accession>A0ABW1G027</accession>
<gene>
    <name evidence="3" type="ORF">ACFP3V_04000</name>
</gene>
<comment type="caution">
    <text evidence="3">The sequence shown here is derived from an EMBL/GenBank/DDBJ whole genome shotgun (WGS) entry which is preliminary data.</text>
</comment>
<dbReference type="EMBL" id="JBHSQJ010000011">
    <property type="protein sequence ID" value="MFC5906381.1"/>
    <property type="molecule type" value="Genomic_DNA"/>
</dbReference>
<name>A0ABW1G027_9ACTN</name>
<evidence type="ECO:0000313" key="4">
    <source>
        <dbReference type="Proteomes" id="UP001596174"/>
    </source>
</evidence>
<feature type="transmembrane region" description="Helical" evidence="2">
    <location>
        <begin position="25"/>
        <end position="46"/>
    </location>
</feature>
<keyword evidence="2" id="KW-0812">Transmembrane</keyword>
<keyword evidence="2" id="KW-0472">Membrane</keyword>
<evidence type="ECO:0000313" key="3">
    <source>
        <dbReference type="EMBL" id="MFC5906381.1"/>
    </source>
</evidence>
<protein>
    <submittedName>
        <fullName evidence="3">Uncharacterized protein</fullName>
    </submittedName>
</protein>
<organism evidence="3 4">
    <name type="scientific">Streptacidiphilus monticola</name>
    <dbReference type="NCBI Taxonomy" id="2161674"/>
    <lineage>
        <taxon>Bacteria</taxon>
        <taxon>Bacillati</taxon>
        <taxon>Actinomycetota</taxon>
        <taxon>Actinomycetes</taxon>
        <taxon>Kitasatosporales</taxon>
        <taxon>Streptomycetaceae</taxon>
        <taxon>Streptacidiphilus</taxon>
    </lineage>
</organism>